<accession>A0A4Q7NLZ6</accession>
<dbReference type="Pfam" id="PF13670">
    <property type="entry name" value="PepSY_2"/>
    <property type="match status" value="1"/>
</dbReference>
<evidence type="ECO:0000313" key="3">
    <source>
        <dbReference type="EMBL" id="RZS86185.1"/>
    </source>
</evidence>
<dbReference type="Proteomes" id="UP000292445">
    <property type="component" value="Unassembled WGS sequence"/>
</dbReference>
<dbReference type="EMBL" id="SGXC01000001">
    <property type="protein sequence ID" value="RZS86185.1"/>
    <property type="molecule type" value="Genomic_DNA"/>
</dbReference>
<dbReference type="RefSeq" id="WP_207221940.1">
    <property type="nucleotide sequence ID" value="NZ_SGXC01000001.1"/>
</dbReference>
<feature type="domain" description="PepSY" evidence="2">
    <location>
        <begin position="8"/>
        <end position="87"/>
    </location>
</feature>
<reference evidence="3 4" key="1">
    <citation type="submission" date="2019-02" db="EMBL/GenBank/DDBJ databases">
        <title>Genomic Encyclopedia of Type Strains, Phase IV (KMG-IV): sequencing the most valuable type-strain genomes for metagenomic binning, comparative biology and taxonomic classification.</title>
        <authorList>
            <person name="Goeker M."/>
        </authorList>
    </citation>
    <scope>NUCLEOTIDE SEQUENCE [LARGE SCALE GENOMIC DNA]</scope>
    <source>
        <strain evidence="3 4">K24</strain>
    </source>
</reference>
<evidence type="ECO:0000259" key="2">
    <source>
        <dbReference type="Pfam" id="PF13670"/>
    </source>
</evidence>
<comment type="caution">
    <text evidence="3">The sequence shown here is derived from an EMBL/GenBank/DDBJ whole genome shotgun (WGS) entry which is preliminary data.</text>
</comment>
<feature type="chain" id="PRO_5020464515" description="PepSY domain-containing protein" evidence="1">
    <location>
        <begin position="24"/>
        <end position="98"/>
    </location>
</feature>
<proteinExistence type="predicted"/>
<keyword evidence="4" id="KW-1185">Reference proteome</keyword>
<protein>
    <recommendedName>
        <fullName evidence="2">PepSY domain-containing protein</fullName>
    </recommendedName>
</protein>
<gene>
    <name evidence="3" type="ORF">EV675_2219</name>
</gene>
<sequence>MRMLPTLIIALAATASYATAAQAADKCAYVPHDRWIPIDQAIRKAESLGYEVREVERDDGCWEVEGFDKNGAKIKLYLDPANGEVVKPSDWLPGRSRK</sequence>
<keyword evidence="1" id="KW-0732">Signal</keyword>
<evidence type="ECO:0000256" key="1">
    <source>
        <dbReference type="SAM" id="SignalP"/>
    </source>
</evidence>
<organism evidence="3 4">
    <name type="scientific">Pigmentiphaga kullae</name>
    <dbReference type="NCBI Taxonomy" id="151784"/>
    <lineage>
        <taxon>Bacteria</taxon>
        <taxon>Pseudomonadati</taxon>
        <taxon>Pseudomonadota</taxon>
        <taxon>Betaproteobacteria</taxon>
        <taxon>Burkholderiales</taxon>
        <taxon>Alcaligenaceae</taxon>
        <taxon>Pigmentiphaga</taxon>
    </lineage>
</organism>
<feature type="signal peptide" evidence="1">
    <location>
        <begin position="1"/>
        <end position="23"/>
    </location>
</feature>
<name>A0A4Q7NLZ6_9BURK</name>
<evidence type="ECO:0000313" key="4">
    <source>
        <dbReference type="Proteomes" id="UP000292445"/>
    </source>
</evidence>
<dbReference type="AlphaFoldDB" id="A0A4Q7NLZ6"/>
<dbReference type="InterPro" id="IPR025711">
    <property type="entry name" value="PepSY"/>
</dbReference>